<evidence type="ECO:0000256" key="7">
    <source>
        <dbReference type="ARBA" id="ARBA00022777"/>
    </source>
</evidence>
<dbReference type="CDD" id="cd00006">
    <property type="entry name" value="PTS_IIA_man"/>
    <property type="match status" value="1"/>
</dbReference>
<dbReference type="PROSITE" id="PS51096">
    <property type="entry name" value="PTS_EIIA_TYPE_4"/>
    <property type="match status" value="1"/>
</dbReference>
<organism evidence="9 10">
    <name type="scientific">Acidilutibacter cellobiosedens</name>
    <dbReference type="NCBI Taxonomy" id="2507161"/>
    <lineage>
        <taxon>Bacteria</taxon>
        <taxon>Bacillati</taxon>
        <taxon>Bacillota</taxon>
        <taxon>Tissierellia</taxon>
        <taxon>Tissierellales</taxon>
        <taxon>Acidilutibacteraceae</taxon>
        <taxon>Acidilutibacter</taxon>
    </lineage>
</organism>
<dbReference type="Pfam" id="PF03610">
    <property type="entry name" value="EIIA-man"/>
    <property type="match status" value="1"/>
</dbReference>
<evidence type="ECO:0000313" key="10">
    <source>
        <dbReference type="Proteomes" id="UP000287969"/>
    </source>
</evidence>
<keyword evidence="4 9" id="KW-0762">Sugar transport</keyword>
<keyword evidence="3" id="KW-0963">Cytoplasm</keyword>
<sequence length="146" mass="16283">MIGILIVTHGKMAEGIADSARMIMGNNEQFDSIGLFPDKDLDQFKADIKKKFLELDTGDGVIIFVDLFGASPYNITALNIHELLSEKKKVRVITGVNLPMVIEVLNMRNIEENIDSLYKSCLTTGKDGIKELLEEMASNECEDDEE</sequence>
<dbReference type="InterPro" id="IPR051471">
    <property type="entry name" value="Bacterial_PTS_sugar_comp"/>
</dbReference>
<dbReference type="KEGG" id="spoa:EQM13_03975"/>
<gene>
    <name evidence="9" type="ORF">EQM13_03975</name>
</gene>
<evidence type="ECO:0000256" key="3">
    <source>
        <dbReference type="ARBA" id="ARBA00022490"/>
    </source>
</evidence>
<dbReference type="InterPro" id="IPR004701">
    <property type="entry name" value="PTS_EIIA_man-typ"/>
</dbReference>
<keyword evidence="2" id="KW-0813">Transport</keyword>
<name>A0A410Q9Z7_9FIRM</name>
<dbReference type="GO" id="GO:0005737">
    <property type="term" value="C:cytoplasm"/>
    <property type="evidence" value="ECO:0007669"/>
    <property type="project" value="UniProtKB-SubCell"/>
</dbReference>
<evidence type="ECO:0000256" key="2">
    <source>
        <dbReference type="ARBA" id="ARBA00022448"/>
    </source>
</evidence>
<keyword evidence="10" id="KW-1185">Reference proteome</keyword>
<evidence type="ECO:0000256" key="5">
    <source>
        <dbReference type="ARBA" id="ARBA00022679"/>
    </source>
</evidence>
<dbReference type="GO" id="GO:0009401">
    <property type="term" value="P:phosphoenolpyruvate-dependent sugar phosphotransferase system"/>
    <property type="evidence" value="ECO:0007669"/>
    <property type="project" value="UniProtKB-KW"/>
</dbReference>
<dbReference type="GO" id="GO:0016020">
    <property type="term" value="C:membrane"/>
    <property type="evidence" value="ECO:0007669"/>
    <property type="project" value="InterPro"/>
</dbReference>
<dbReference type="PANTHER" id="PTHR33799">
    <property type="entry name" value="PTS PERMEASE-RELATED-RELATED"/>
    <property type="match status" value="1"/>
</dbReference>
<evidence type="ECO:0000259" key="8">
    <source>
        <dbReference type="PROSITE" id="PS51096"/>
    </source>
</evidence>
<dbReference type="SUPFAM" id="SSF53062">
    <property type="entry name" value="PTS system fructose IIA component-like"/>
    <property type="match status" value="1"/>
</dbReference>
<dbReference type="EMBL" id="CP035282">
    <property type="protein sequence ID" value="QAT60797.1"/>
    <property type="molecule type" value="Genomic_DNA"/>
</dbReference>
<comment type="subcellular location">
    <subcellularLocation>
        <location evidence="1">Cytoplasm</location>
    </subcellularLocation>
</comment>
<dbReference type="RefSeq" id="WP_114218145.1">
    <property type="nucleotide sequence ID" value="NZ_CP035282.1"/>
</dbReference>
<dbReference type="InterPro" id="IPR033887">
    <property type="entry name" value="PTS_IIA_man"/>
</dbReference>
<dbReference type="GO" id="GO:0016301">
    <property type="term" value="F:kinase activity"/>
    <property type="evidence" value="ECO:0007669"/>
    <property type="project" value="UniProtKB-KW"/>
</dbReference>
<dbReference type="Gene3D" id="3.40.50.510">
    <property type="entry name" value="Phosphotransferase system, mannose-type IIA component"/>
    <property type="match status" value="1"/>
</dbReference>
<keyword evidence="6" id="KW-0598">Phosphotransferase system</keyword>
<evidence type="ECO:0000256" key="6">
    <source>
        <dbReference type="ARBA" id="ARBA00022683"/>
    </source>
</evidence>
<evidence type="ECO:0000256" key="1">
    <source>
        <dbReference type="ARBA" id="ARBA00004496"/>
    </source>
</evidence>
<accession>A0A410Q9Z7</accession>
<keyword evidence="5" id="KW-0808">Transferase</keyword>
<proteinExistence type="predicted"/>
<dbReference type="PANTHER" id="PTHR33799:SF1">
    <property type="entry name" value="PTS SYSTEM MANNOSE-SPECIFIC EIIAB COMPONENT-RELATED"/>
    <property type="match status" value="1"/>
</dbReference>
<dbReference type="OrthoDB" id="9799827at2"/>
<dbReference type="AlphaFoldDB" id="A0A410Q9Z7"/>
<dbReference type="InterPro" id="IPR036662">
    <property type="entry name" value="PTS_EIIA_man-typ_sf"/>
</dbReference>
<dbReference type="Proteomes" id="UP000287969">
    <property type="component" value="Chromosome"/>
</dbReference>
<evidence type="ECO:0000313" key="9">
    <source>
        <dbReference type="EMBL" id="QAT60797.1"/>
    </source>
</evidence>
<protein>
    <submittedName>
        <fullName evidence="9">PTS sugar transporter subunit IIA</fullName>
    </submittedName>
</protein>
<evidence type="ECO:0000256" key="4">
    <source>
        <dbReference type="ARBA" id="ARBA00022597"/>
    </source>
</evidence>
<reference evidence="10" key="1">
    <citation type="submission" date="2019-01" db="EMBL/GenBank/DDBJ databases">
        <title>Draft genomes of a novel of Sporanaerobacter strains.</title>
        <authorList>
            <person name="Ma S."/>
        </authorList>
    </citation>
    <scope>NUCLEOTIDE SEQUENCE [LARGE SCALE GENOMIC DNA]</scope>
    <source>
        <strain evidence="10">NJN-17</strain>
    </source>
</reference>
<feature type="domain" description="PTS EIIA type-4" evidence="8">
    <location>
        <begin position="1"/>
        <end position="129"/>
    </location>
</feature>
<keyword evidence="7" id="KW-0418">Kinase</keyword>